<sequence length="629" mass="69807">MIFHEKFDVIVVGGGHAGTEASLAAARMGMNTLLLTHNMDTLGQMSCNPAIGGIGKGHLVKEIDALGGAMAQAIDKGGIQFRTLNSSKGPAVRATRAQADRALYKAAIQNTLQNQENLKIFQQSCDDLIVENDKVVGVVTQMGLRFSAPSVVLTVGTFLGGQIHIGLENFKGGRAGDPPSIALADRLRELPFRVDRLKTGTPPRIDARTVDFSKMQEQPGDAPTPVFSFIGKQSDHPQQISCYITYTNEKTHEVIRNNLHRSPMYSGVIEGIGPRYCPSIEDKIVRFADKDKHQIFVEPEGLTSYELYPNGISTSLPFDVQLQIVQSIDGFENAHICRPGYAIEYDFFDPRDLKQSLETKFIDGLFFAGQINGTTGYEEAGAQGLIAGMNAALQVQGKDAWTPRRDEAYVGVLIDDLATLGTKEPYRMFTSRAEYRLLLREDNADIRLTEKGRELGLVNDERWQAFNEKMEVIEKEKQRIKETWIHKDHAVVDQVNALLKTPLTREASLEDLLRRPEIRYDDLMAIDGLGSEFTNQAALEQVEIHTKYAGYIARQQDEINKQLRHEETILPKEFDYSTVSGLSNEVVAKLTDARPDTIGQASRISGITPAAISLLLVYLKKQGLLRKTA</sequence>
<feature type="binding site" evidence="12">
    <location>
        <begin position="13"/>
        <end position="18"/>
    </location>
    <ligand>
        <name>FAD</name>
        <dbReference type="ChEBI" id="CHEBI:57692"/>
    </ligand>
</feature>
<comment type="function">
    <text evidence="2 12">NAD-binding protein involved in the addition of a carboxymethylaminomethyl (cmnm) group at the wobble position (U34) of certain tRNAs, forming tRNA-cmnm(5)s(2)U34.</text>
</comment>
<evidence type="ECO:0000256" key="5">
    <source>
        <dbReference type="ARBA" id="ARBA00022490"/>
    </source>
</evidence>
<dbReference type="PROSITE" id="PS01281">
    <property type="entry name" value="GIDA_2"/>
    <property type="match status" value="1"/>
</dbReference>
<dbReference type="Pfam" id="PF13932">
    <property type="entry name" value="SAM_GIDA_C"/>
    <property type="match status" value="1"/>
</dbReference>
<evidence type="ECO:0000256" key="8">
    <source>
        <dbReference type="ARBA" id="ARBA00022827"/>
    </source>
</evidence>
<name>A0AAD0U108_9GAMM</name>
<evidence type="ECO:0000256" key="4">
    <source>
        <dbReference type="ARBA" id="ARBA00020461"/>
    </source>
</evidence>
<evidence type="ECO:0000256" key="10">
    <source>
        <dbReference type="ARBA" id="ARBA00025948"/>
    </source>
</evidence>
<dbReference type="SUPFAM" id="SSF51905">
    <property type="entry name" value="FAD/NAD(P)-binding domain"/>
    <property type="match status" value="1"/>
</dbReference>
<dbReference type="Gene3D" id="1.10.150.570">
    <property type="entry name" value="GidA associated domain, C-terminal subdomain"/>
    <property type="match status" value="1"/>
</dbReference>
<dbReference type="GO" id="GO:0030488">
    <property type="term" value="P:tRNA methylation"/>
    <property type="evidence" value="ECO:0007669"/>
    <property type="project" value="TreeGrafter"/>
</dbReference>
<evidence type="ECO:0000313" key="14">
    <source>
        <dbReference type="EMBL" id="AYM88128.1"/>
    </source>
</evidence>
<dbReference type="InterPro" id="IPR047001">
    <property type="entry name" value="MnmG_C_subdom"/>
</dbReference>
<comment type="cofactor">
    <cofactor evidence="1 12">
        <name>FAD</name>
        <dbReference type="ChEBI" id="CHEBI:57692"/>
    </cofactor>
</comment>
<dbReference type="GO" id="GO:0005829">
    <property type="term" value="C:cytosol"/>
    <property type="evidence" value="ECO:0007669"/>
    <property type="project" value="TreeGrafter"/>
</dbReference>
<dbReference type="GO" id="GO:0002098">
    <property type="term" value="P:tRNA wobble uridine modification"/>
    <property type="evidence" value="ECO:0007669"/>
    <property type="project" value="InterPro"/>
</dbReference>
<dbReference type="InterPro" id="IPR040131">
    <property type="entry name" value="MnmG_N"/>
</dbReference>
<dbReference type="AlphaFoldDB" id="A0AAD0U108"/>
<evidence type="ECO:0000256" key="9">
    <source>
        <dbReference type="ARBA" id="ARBA00023027"/>
    </source>
</evidence>
<organism evidence="14 15">
    <name type="scientific">Pseudoalteromonas agarivorans</name>
    <dbReference type="NCBI Taxonomy" id="176102"/>
    <lineage>
        <taxon>Bacteria</taxon>
        <taxon>Pseudomonadati</taxon>
        <taxon>Pseudomonadota</taxon>
        <taxon>Gammaproteobacteria</taxon>
        <taxon>Alteromonadales</taxon>
        <taxon>Pseudoalteromonadaceae</taxon>
        <taxon>Pseudoalteromonas</taxon>
    </lineage>
</organism>
<gene>
    <name evidence="12 14" type="primary">mnmG</name>
    <name evidence="12" type="synonym">gidA</name>
    <name evidence="14" type="ORF">D9T18_16265</name>
</gene>
<keyword evidence="5 12" id="KW-0963">Cytoplasm</keyword>
<dbReference type="Gene3D" id="3.50.50.60">
    <property type="entry name" value="FAD/NAD(P)-binding domain"/>
    <property type="match status" value="2"/>
</dbReference>
<evidence type="ECO:0000256" key="3">
    <source>
        <dbReference type="ARBA" id="ARBA00007653"/>
    </source>
</evidence>
<dbReference type="PANTHER" id="PTHR11806:SF0">
    <property type="entry name" value="PROTEIN MTO1 HOMOLOG, MITOCHONDRIAL"/>
    <property type="match status" value="1"/>
</dbReference>
<dbReference type="FunFam" id="1.10.150.570:FF:000001">
    <property type="entry name" value="tRNA uridine 5-carboxymethylaminomethyl modification enzyme MnmG"/>
    <property type="match status" value="1"/>
</dbReference>
<comment type="similarity">
    <text evidence="3 12">Belongs to the MnmG family.</text>
</comment>
<dbReference type="RefSeq" id="WP_121638188.1">
    <property type="nucleotide sequence ID" value="NZ_CP033065.1"/>
</dbReference>
<dbReference type="Pfam" id="PF21680">
    <property type="entry name" value="GIDA_C_1st"/>
    <property type="match status" value="1"/>
</dbReference>
<evidence type="ECO:0000256" key="12">
    <source>
        <dbReference type="HAMAP-Rule" id="MF_00129"/>
    </source>
</evidence>
<accession>A0AAD0U108</accession>
<evidence type="ECO:0000256" key="11">
    <source>
        <dbReference type="ARBA" id="ARBA00031800"/>
    </source>
</evidence>
<evidence type="ECO:0000259" key="13">
    <source>
        <dbReference type="SMART" id="SM01228"/>
    </source>
</evidence>
<feature type="domain" description="tRNA uridine 5-carboxymethylaminomethyl modification enzyme C-terminal subdomain" evidence="13">
    <location>
        <begin position="546"/>
        <end position="617"/>
    </location>
</feature>
<dbReference type="InterPro" id="IPR020595">
    <property type="entry name" value="MnmG-rel_CS"/>
</dbReference>
<evidence type="ECO:0000256" key="2">
    <source>
        <dbReference type="ARBA" id="ARBA00003717"/>
    </source>
</evidence>
<evidence type="ECO:0000313" key="15">
    <source>
        <dbReference type="Proteomes" id="UP000279995"/>
    </source>
</evidence>
<dbReference type="FunFam" id="3.50.50.60:FF:000010">
    <property type="entry name" value="tRNA uridine 5-carboxymethylaminomethyl modification enzyme MnmG"/>
    <property type="match status" value="1"/>
</dbReference>
<keyword evidence="8 12" id="KW-0274">FAD</keyword>
<dbReference type="HAMAP" id="MF_00129">
    <property type="entry name" value="MnmG_GidA"/>
    <property type="match status" value="1"/>
</dbReference>
<dbReference type="Gene3D" id="1.10.10.1800">
    <property type="entry name" value="tRNA uridine 5-carboxymethylaminomethyl modification enzyme MnmG/GidA"/>
    <property type="match status" value="1"/>
</dbReference>
<comment type="subunit">
    <text evidence="10 12">Homodimer. Heterotetramer of two MnmE and two MnmG subunits.</text>
</comment>
<dbReference type="PROSITE" id="PS01280">
    <property type="entry name" value="GIDA_1"/>
    <property type="match status" value="1"/>
</dbReference>
<dbReference type="InterPro" id="IPR044920">
    <property type="entry name" value="MnmG_C_subdom_sf"/>
</dbReference>
<dbReference type="NCBIfam" id="TIGR00136">
    <property type="entry name" value="mnmG_gidA"/>
    <property type="match status" value="1"/>
</dbReference>
<comment type="subcellular location">
    <subcellularLocation>
        <location evidence="12">Cytoplasm</location>
    </subcellularLocation>
</comment>
<evidence type="ECO:0000256" key="1">
    <source>
        <dbReference type="ARBA" id="ARBA00001974"/>
    </source>
</evidence>
<dbReference type="FunFam" id="3.50.50.60:FF:000002">
    <property type="entry name" value="tRNA uridine 5-carboxymethylaminomethyl modification enzyme MnmG"/>
    <property type="match status" value="1"/>
</dbReference>
<dbReference type="InterPro" id="IPR026904">
    <property type="entry name" value="MnmG_C"/>
</dbReference>
<dbReference type="InterPro" id="IPR049312">
    <property type="entry name" value="GIDA_C_N"/>
</dbReference>
<dbReference type="FunFam" id="1.10.10.1800:FF:000001">
    <property type="entry name" value="tRNA uridine 5-carboxymethylaminomethyl modification enzyme MnmG"/>
    <property type="match status" value="1"/>
</dbReference>
<protein>
    <recommendedName>
        <fullName evidence="4 12">tRNA uridine 5-carboxymethylaminomethyl modification enzyme MnmG</fullName>
    </recommendedName>
    <alternativeName>
        <fullName evidence="11 12">Glucose-inhibited division protein A</fullName>
    </alternativeName>
</protein>
<evidence type="ECO:0000256" key="6">
    <source>
        <dbReference type="ARBA" id="ARBA00022630"/>
    </source>
</evidence>
<comment type="caution">
    <text evidence="12">Lacks conserved residue(s) required for the propagation of feature annotation.</text>
</comment>
<evidence type="ECO:0000256" key="7">
    <source>
        <dbReference type="ARBA" id="ARBA00022694"/>
    </source>
</evidence>
<dbReference type="Proteomes" id="UP000279995">
    <property type="component" value="Chromosome I"/>
</dbReference>
<dbReference type="InterPro" id="IPR036188">
    <property type="entry name" value="FAD/NAD-bd_sf"/>
</dbReference>
<keyword evidence="9 12" id="KW-0520">NAD</keyword>
<keyword evidence="7 12" id="KW-0819">tRNA processing</keyword>
<dbReference type="Pfam" id="PF01134">
    <property type="entry name" value="GIDA"/>
    <property type="match status" value="1"/>
</dbReference>
<dbReference type="SMART" id="SM01228">
    <property type="entry name" value="GIDA_assoc_3"/>
    <property type="match status" value="1"/>
</dbReference>
<dbReference type="PANTHER" id="PTHR11806">
    <property type="entry name" value="GLUCOSE INHIBITED DIVISION PROTEIN A"/>
    <property type="match status" value="1"/>
</dbReference>
<dbReference type="EMBL" id="CP033065">
    <property type="protein sequence ID" value="AYM88128.1"/>
    <property type="molecule type" value="Genomic_DNA"/>
</dbReference>
<feature type="binding site" evidence="12">
    <location>
        <begin position="273"/>
        <end position="287"/>
    </location>
    <ligand>
        <name>NAD(+)</name>
        <dbReference type="ChEBI" id="CHEBI:57540"/>
    </ligand>
</feature>
<reference evidence="14 15" key="1">
    <citation type="submission" date="2018-10" db="EMBL/GenBank/DDBJ databases">
        <title>Complete Genome Sequence and Transcriptomic Profiles of a Marine Bacterium, Pseudoalteromonas agarivorans Hao 2018.</title>
        <authorList>
            <person name="Hao L."/>
        </authorList>
    </citation>
    <scope>NUCLEOTIDE SEQUENCE [LARGE SCALE GENOMIC DNA]</scope>
    <source>
        <strain evidence="14 15">Hao 2018</strain>
    </source>
</reference>
<keyword evidence="6 12" id="KW-0285">Flavoprotein</keyword>
<proteinExistence type="inferred from homology"/>
<dbReference type="InterPro" id="IPR004416">
    <property type="entry name" value="MnmG"/>
</dbReference>
<dbReference type="GO" id="GO:0050660">
    <property type="term" value="F:flavin adenine dinucleotide binding"/>
    <property type="evidence" value="ECO:0007669"/>
    <property type="project" value="UniProtKB-UniRule"/>
</dbReference>
<dbReference type="InterPro" id="IPR002218">
    <property type="entry name" value="MnmG-rel"/>
</dbReference>